<sequence>MLGGALLFIYSNYNPSKFDFFPQCPSYTCFHLYCPGCGAQRAIFQLLNFNFKEAFSYNPLMVILLPLVAYAAVLKVLNFILGTHYRIKLFNNSIFIKALLVLVLIYFMARNVEIPGFEFLRPPQ</sequence>
<dbReference type="InterPro" id="IPR021215">
    <property type="entry name" value="DUF2752"/>
</dbReference>
<dbReference type="Pfam" id="PF10825">
    <property type="entry name" value="DUF2752"/>
    <property type="match status" value="1"/>
</dbReference>
<accession>I4A0I6</accession>
<evidence type="ECO:0000313" key="2">
    <source>
        <dbReference type="EMBL" id="AFL97470.1"/>
    </source>
</evidence>
<evidence type="ECO:0008006" key="4">
    <source>
        <dbReference type="Google" id="ProtNLM"/>
    </source>
</evidence>
<keyword evidence="1" id="KW-0472">Membrane</keyword>
<dbReference type="eggNOG" id="ENOG5032Y7G">
    <property type="taxonomic scope" value="Bacteria"/>
</dbReference>
<dbReference type="KEGG" id="orh:Ornrh_1288"/>
<feature type="transmembrane region" description="Helical" evidence="1">
    <location>
        <begin position="89"/>
        <end position="109"/>
    </location>
</feature>
<feature type="transmembrane region" description="Helical" evidence="1">
    <location>
        <begin position="57"/>
        <end position="77"/>
    </location>
</feature>
<dbReference type="STRING" id="867902.Ornrh_1288"/>
<proteinExistence type="predicted"/>
<keyword evidence="3" id="KW-1185">Reference proteome</keyword>
<protein>
    <recommendedName>
        <fullName evidence="4">DUF2752 domain-containing protein</fullName>
    </recommendedName>
</protein>
<reference evidence="2 3" key="1">
    <citation type="submission" date="2012-06" db="EMBL/GenBank/DDBJ databases">
        <title>The complete genome of Ornithobacterium rhinotracheale DSM 15997.</title>
        <authorList>
            <consortium name="US DOE Joint Genome Institute (JGI-PGF)"/>
            <person name="Lucas S."/>
            <person name="Copeland A."/>
            <person name="Lapidus A."/>
            <person name="Goodwin L."/>
            <person name="Pitluck S."/>
            <person name="Peters L."/>
            <person name="Mikhailova N."/>
            <person name="Teshima H."/>
            <person name="Kyrpides N."/>
            <person name="Mavromatis K."/>
            <person name="Pagani I."/>
            <person name="Ivanova N."/>
            <person name="Ovchinnikova G."/>
            <person name="Zeytun A."/>
            <person name="Detter J.C."/>
            <person name="Han C."/>
            <person name="Land M."/>
            <person name="Hauser L."/>
            <person name="Markowitz V."/>
            <person name="Cheng J.-F."/>
            <person name="Hugenholtz P."/>
            <person name="Woyke T."/>
            <person name="Wu D."/>
            <person name="Lang E."/>
            <person name="Kopitz M."/>
            <person name="Brambilla E."/>
            <person name="Klenk H.-P."/>
            <person name="Eisen J.A."/>
        </authorList>
    </citation>
    <scope>NUCLEOTIDE SEQUENCE [LARGE SCALE GENOMIC DNA]</scope>
    <source>
        <strain evidence="3">ATCC 51463 / DSM 15997 / CCUG 23171 / LMG 9086</strain>
    </source>
</reference>
<organism evidence="2 3">
    <name type="scientific">Ornithobacterium rhinotracheale (strain ATCC 51463 / DSM 15997 / CCUG 23171 / CIP 104009 / LMG 9086)</name>
    <dbReference type="NCBI Taxonomy" id="867902"/>
    <lineage>
        <taxon>Bacteria</taxon>
        <taxon>Pseudomonadati</taxon>
        <taxon>Bacteroidota</taxon>
        <taxon>Flavobacteriia</taxon>
        <taxon>Flavobacteriales</taxon>
        <taxon>Weeksellaceae</taxon>
        <taxon>Ornithobacterium</taxon>
    </lineage>
</organism>
<dbReference type="Proteomes" id="UP000006051">
    <property type="component" value="Chromosome"/>
</dbReference>
<name>I4A0I6_ORNRL</name>
<dbReference type="HOGENOM" id="CLU_098258_2_1_10"/>
<dbReference type="AlphaFoldDB" id="I4A0I6"/>
<gene>
    <name evidence="2" type="ordered locus">Ornrh_1288</name>
</gene>
<dbReference type="EMBL" id="CP003283">
    <property type="protein sequence ID" value="AFL97470.1"/>
    <property type="molecule type" value="Genomic_DNA"/>
</dbReference>
<keyword evidence="1" id="KW-1133">Transmembrane helix</keyword>
<evidence type="ECO:0000313" key="3">
    <source>
        <dbReference type="Proteomes" id="UP000006051"/>
    </source>
</evidence>
<keyword evidence="1" id="KW-0812">Transmembrane</keyword>
<evidence type="ECO:0000256" key="1">
    <source>
        <dbReference type="SAM" id="Phobius"/>
    </source>
</evidence>